<evidence type="ECO:0000313" key="1">
    <source>
        <dbReference type="EMBL" id="CPC35228.1"/>
    </source>
</evidence>
<name>A0A916LHN1_MYCTX</name>
<proteinExistence type="predicted"/>
<evidence type="ECO:0000313" key="2">
    <source>
        <dbReference type="Proteomes" id="UP000039021"/>
    </source>
</evidence>
<dbReference type="AlphaFoldDB" id="A0A916LHN1"/>
<dbReference type="Proteomes" id="UP000039021">
    <property type="component" value="Unassembled WGS sequence"/>
</dbReference>
<protein>
    <submittedName>
        <fullName evidence="1">Uncharacterized protein</fullName>
    </submittedName>
</protein>
<gene>
    <name evidence="1" type="ORF">ERS007739_05674</name>
</gene>
<reference evidence="2" key="1">
    <citation type="submission" date="2015-03" db="EMBL/GenBank/DDBJ databases">
        <authorList>
            <consortium name="Pathogen Informatics"/>
        </authorList>
    </citation>
    <scope>NUCLEOTIDE SEQUENCE [LARGE SCALE GENOMIC DNA]</scope>
    <source>
        <strain evidence="2">N09902308</strain>
    </source>
</reference>
<dbReference type="EMBL" id="CSBK01005058">
    <property type="protein sequence ID" value="CPC35228.1"/>
    <property type="molecule type" value="Genomic_DNA"/>
</dbReference>
<organism evidence="1 2">
    <name type="scientific">Mycobacterium tuberculosis</name>
    <dbReference type="NCBI Taxonomy" id="1773"/>
    <lineage>
        <taxon>Bacteria</taxon>
        <taxon>Bacillati</taxon>
        <taxon>Actinomycetota</taxon>
        <taxon>Actinomycetes</taxon>
        <taxon>Mycobacteriales</taxon>
        <taxon>Mycobacteriaceae</taxon>
        <taxon>Mycobacterium</taxon>
        <taxon>Mycobacterium tuberculosis complex</taxon>
    </lineage>
</organism>
<comment type="caution">
    <text evidence="1">The sequence shown here is derived from an EMBL/GenBank/DDBJ whole genome shotgun (WGS) entry which is preliminary data.</text>
</comment>
<sequence length="49" mass="5112">MLRAGIFAQLCELLFDSAGILNGQLSTPLEGCHRVGDLQPLSGGVDQLG</sequence>
<accession>A0A916LHN1</accession>